<feature type="domain" description="SpaA-like prealbumin fold" evidence="6">
    <location>
        <begin position="266"/>
        <end position="352"/>
    </location>
</feature>
<evidence type="ECO:0000256" key="4">
    <source>
        <dbReference type="SAM" id="Phobius"/>
    </source>
</evidence>
<dbReference type="EMBL" id="JANGCH010000007">
    <property type="protein sequence ID" value="MCQ5121884.1"/>
    <property type="molecule type" value="Genomic_DNA"/>
</dbReference>
<name>A0ABT1SL07_9FIRM</name>
<feature type="transmembrane region" description="Helical" evidence="4">
    <location>
        <begin position="1116"/>
        <end position="1136"/>
    </location>
</feature>
<dbReference type="InterPro" id="IPR013783">
    <property type="entry name" value="Ig-like_fold"/>
</dbReference>
<feature type="domain" description="SpaA-like prealbumin fold" evidence="6">
    <location>
        <begin position="701"/>
        <end position="805"/>
    </location>
</feature>
<comment type="caution">
    <text evidence="7">The sequence shown here is derived from an EMBL/GenBank/DDBJ whole genome shotgun (WGS) entry which is preliminary data.</text>
</comment>
<dbReference type="InterPro" id="IPR041033">
    <property type="entry name" value="SpaA_PFL_dom_1"/>
</dbReference>
<feature type="signal peptide" evidence="5">
    <location>
        <begin position="1"/>
        <end position="29"/>
    </location>
</feature>
<dbReference type="RefSeq" id="WP_256197797.1">
    <property type="nucleotide sequence ID" value="NZ_JANGCH010000007.1"/>
</dbReference>
<feature type="chain" id="PRO_5046588511" evidence="5">
    <location>
        <begin position="30"/>
        <end position="1145"/>
    </location>
</feature>
<keyword evidence="8" id="KW-1185">Reference proteome</keyword>
<feature type="domain" description="SpaA-like prealbumin fold" evidence="6">
    <location>
        <begin position="820"/>
        <end position="906"/>
    </location>
</feature>
<accession>A0ABT1SL07</accession>
<evidence type="ECO:0000256" key="2">
    <source>
        <dbReference type="ARBA" id="ARBA00022525"/>
    </source>
</evidence>
<comment type="similarity">
    <text evidence="1">Belongs to the serine-aspartate repeat-containing protein (SDr) family.</text>
</comment>
<evidence type="ECO:0000256" key="5">
    <source>
        <dbReference type="SAM" id="SignalP"/>
    </source>
</evidence>
<dbReference type="PANTHER" id="PTHR36108:SF13">
    <property type="entry name" value="COLOSSIN-B-RELATED"/>
    <property type="match status" value="1"/>
</dbReference>
<reference evidence="7 8" key="1">
    <citation type="submission" date="2022-06" db="EMBL/GenBank/DDBJ databases">
        <title>Isolation of gut microbiota from human fecal samples.</title>
        <authorList>
            <person name="Pamer E.G."/>
            <person name="Barat B."/>
            <person name="Waligurski E."/>
            <person name="Medina S."/>
            <person name="Paddock L."/>
            <person name="Mostad J."/>
        </authorList>
    </citation>
    <scope>NUCLEOTIDE SEQUENCE [LARGE SCALE GENOMIC DNA]</scope>
    <source>
        <strain evidence="7 8">DFI.6.1</strain>
    </source>
</reference>
<keyword evidence="4" id="KW-1133">Transmembrane helix</keyword>
<evidence type="ECO:0000313" key="7">
    <source>
        <dbReference type="EMBL" id="MCQ5121884.1"/>
    </source>
</evidence>
<organism evidence="7 8">
    <name type="scientific">Massilicoli timonensis</name>
    <dbReference type="NCBI Taxonomy" id="2015901"/>
    <lineage>
        <taxon>Bacteria</taxon>
        <taxon>Bacillati</taxon>
        <taxon>Bacillota</taxon>
        <taxon>Erysipelotrichia</taxon>
        <taxon>Erysipelotrichales</taxon>
        <taxon>Erysipelotrichaceae</taxon>
        <taxon>Massilicoli</taxon>
    </lineage>
</organism>
<evidence type="ECO:0000259" key="6">
    <source>
        <dbReference type="Pfam" id="PF17802"/>
    </source>
</evidence>
<sequence>MYKLKKKIFSIISVLLMIFTCFIPTTTKAAGNHTLASGYYPGYSYQFKMSNGFDAWGQGFWLTMDGKPVFCVDIKTQFEEGGGSGYTESDFNHSQVHQMSLIAYYGWEKHSSAPDAVNWRLATQYMIYETMGHTPVSITGFDYPTYKTQIQNAVNRHNLRPSFHNGNYEVNVNESITLTDTNGVLSEFAEVSSQNGVNVVRNGNSITITPTDNAPENVTLRFAKVPQSRTGTSIVYHKSDNLQDVGEFYVNDPTPTSINLQVNKEGSLKIAKQDEEGNYVPNTSFALSYNSDMSDPIGTYKTGSDGTVQIDGLLPKDLYVQETNVPANLVLDSKIYKVTIIANDVVSFNAKNAIQKGNITLKKQDADTGNIAQGDATLAGAVYGLYARENIVNPISGKLYHAKDTLVAQTTTDPLGNTAGFLNQNLGAYYIQEIQAPTGYQLDPNKYNIDLTYGGQTVSIITQNMTVSDQVITGKIEIHKYSDEETSVLEPEPNAEFTVILKKYVDQYGSFEEALKHLDTYSKKEYAILKTDKTGYASSGELAAGDYVMKQTKTPHVDLIPMEGSVEFTISTQDQSFHYAIKNEWKKAYLRLVKLDAQSEEPITLSNASFKIWNVKKQQYVKQKVGEDWIDTFTTNKKGQVTLPLMLLAGEYEAREIVAPNGYLLNTDPIPFTITGSIMEADDDGDPLIIVRVKDEKPTAEIHIEKADEETKELLSGVQYQLKTKYDIIDPQNGKVIHQAGDPVSMDISEDGYYMTNELGEIHIVGLPLGTDGASYLLQETRTLDGYVLDETVYEIKFDLEDDQKAVYEVHKQFTNKQTEVLISKTDLTTGKELEGATLQVLDENGKVVEEWNSTEEAHLIKGLTVGKEYTLKETIAPFGYMLSEKEIKFTVANTTETQKVEMTNDYTKVEILKVDETTGKTLAGADFILTSEKTKNIVERWTSTEEAYMITMLEPGMYRLHEETAPYGYHLAEDVIFEVKATGEIQKVVMKDGQILTDIQVQKVDAQTDQLIRSKDFAFTMYVDPDCTQSIKTEHADQESGTATFEDVTYGVYYIKETQAPMGYLLSDEVLKVEINEEGVFFNDELVDPDKDIYSYRYLNELVPSVPTGDDTNQVMLWMLLFGALAGLSATFCYFKNSSNSLSK</sequence>
<evidence type="ECO:0000256" key="1">
    <source>
        <dbReference type="ARBA" id="ARBA00007257"/>
    </source>
</evidence>
<feature type="domain" description="SpaA-like prealbumin fold" evidence="6">
    <location>
        <begin position="909"/>
        <end position="993"/>
    </location>
</feature>
<feature type="domain" description="SpaA-like prealbumin fold" evidence="6">
    <location>
        <begin position="590"/>
        <end position="675"/>
    </location>
</feature>
<protein>
    <submittedName>
        <fullName evidence="7">SpaA isopeptide-forming pilin-related protein</fullName>
    </submittedName>
</protein>
<keyword evidence="4" id="KW-0812">Transmembrane</keyword>
<keyword evidence="3 5" id="KW-0732">Signal</keyword>
<dbReference type="Proteomes" id="UP001524435">
    <property type="component" value="Unassembled WGS sequence"/>
</dbReference>
<proteinExistence type="inferred from homology"/>
<evidence type="ECO:0000313" key="8">
    <source>
        <dbReference type="Proteomes" id="UP001524435"/>
    </source>
</evidence>
<dbReference type="Gene3D" id="2.60.40.10">
    <property type="entry name" value="Immunoglobulins"/>
    <property type="match status" value="8"/>
</dbReference>
<gene>
    <name evidence="7" type="ORF">NE663_06370</name>
</gene>
<feature type="domain" description="SpaA-like prealbumin fold" evidence="6">
    <location>
        <begin position="999"/>
        <end position="1080"/>
    </location>
</feature>
<dbReference type="PANTHER" id="PTHR36108">
    <property type="entry name" value="COLOSSIN-B-RELATED"/>
    <property type="match status" value="1"/>
</dbReference>
<evidence type="ECO:0000256" key="3">
    <source>
        <dbReference type="ARBA" id="ARBA00022729"/>
    </source>
</evidence>
<dbReference type="Pfam" id="PF17802">
    <property type="entry name" value="SpaA"/>
    <property type="match status" value="7"/>
</dbReference>
<keyword evidence="4" id="KW-0472">Membrane</keyword>
<keyword evidence="2" id="KW-0964">Secreted</keyword>
<feature type="domain" description="SpaA-like prealbumin fold" evidence="6">
    <location>
        <begin position="357"/>
        <end position="462"/>
    </location>
</feature>